<proteinExistence type="predicted"/>
<dbReference type="Proteomes" id="UP000076532">
    <property type="component" value="Unassembled WGS sequence"/>
</dbReference>
<protein>
    <submittedName>
        <fullName evidence="2">Uncharacterized protein</fullName>
    </submittedName>
</protein>
<dbReference type="AlphaFoldDB" id="A0A165X4G0"/>
<gene>
    <name evidence="2" type="ORF">FIBSPDRAFT_964985</name>
</gene>
<dbReference type="OrthoDB" id="3328897at2759"/>
<feature type="compositionally biased region" description="Basic residues" evidence="1">
    <location>
        <begin position="26"/>
        <end position="40"/>
    </location>
</feature>
<reference evidence="2 3" key="1">
    <citation type="journal article" date="2016" name="Mol. Biol. Evol.">
        <title>Comparative Genomics of Early-Diverging Mushroom-Forming Fungi Provides Insights into the Origins of Lignocellulose Decay Capabilities.</title>
        <authorList>
            <person name="Nagy L.G."/>
            <person name="Riley R."/>
            <person name="Tritt A."/>
            <person name="Adam C."/>
            <person name="Daum C."/>
            <person name="Floudas D."/>
            <person name="Sun H."/>
            <person name="Yadav J.S."/>
            <person name="Pangilinan J."/>
            <person name="Larsson K.H."/>
            <person name="Matsuura K."/>
            <person name="Barry K."/>
            <person name="Labutti K."/>
            <person name="Kuo R."/>
            <person name="Ohm R.A."/>
            <person name="Bhattacharya S.S."/>
            <person name="Shirouzu T."/>
            <person name="Yoshinaga Y."/>
            <person name="Martin F.M."/>
            <person name="Grigoriev I.V."/>
            <person name="Hibbett D.S."/>
        </authorList>
    </citation>
    <scope>NUCLEOTIDE SEQUENCE [LARGE SCALE GENOMIC DNA]</scope>
    <source>
        <strain evidence="2 3">CBS 109695</strain>
    </source>
</reference>
<evidence type="ECO:0000313" key="3">
    <source>
        <dbReference type="Proteomes" id="UP000076532"/>
    </source>
</evidence>
<dbReference type="EMBL" id="KV417728">
    <property type="protein sequence ID" value="KZP08190.1"/>
    <property type="molecule type" value="Genomic_DNA"/>
</dbReference>
<accession>A0A165X4G0</accession>
<feature type="compositionally biased region" description="Basic and acidic residues" evidence="1">
    <location>
        <begin position="9"/>
        <end position="25"/>
    </location>
</feature>
<organism evidence="2 3">
    <name type="scientific">Athelia psychrophila</name>
    <dbReference type="NCBI Taxonomy" id="1759441"/>
    <lineage>
        <taxon>Eukaryota</taxon>
        <taxon>Fungi</taxon>
        <taxon>Dikarya</taxon>
        <taxon>Basidiomycota</taxon>
        <taxon>Agaricomycotina</taxon>
        <taxon>Agaricomycetes</taxon>
        <taxon>Agaricomycetidae</taxon>
        <taxon>Atheliales</taxon>
        <taxon>Atheliaceae</taxon>
        <taxon>Athelia</taxon>
    </lineage>
</organism>
<keyword evidence="3" id="KW-1185">Reference proteome</keyword>
<feature type="region of interest" description="Disordered" evidence="1">
    <location>
        <begin position="1"/>
        <end position="48"/>
    </location>
</feature>
<name>A0A165X4G0_9AGAM</name>
<evidence type="ECO:0000313" key="2">
    <source>
        <dbReference type="EMBL" id="KZP08190.1"/>
    </source>
</evidence>
<evidence type="ECO:0000256" key="1">
    <source>
        <dbReference type="SAM" id="MobiDB-lite"/>
    </source>
</evidence>
<sequence length="366" mass="40541">MLADSDDSPSEKSDESSKEDITELRRQRKANNQRRYYHKNKASEQMKARDRAANIAKARTAVKKMPVPGIDAPIDIIWNPVNCTKVAHHLSAQASRPTPSIHASSETLPSFFAVADSSSSASAVFVKPAGLNTPAPPVIPYCEDWPTWSARQKMAGIRRLHVDVEWRWGSIDEWTLVFSAEAGSLRHMGIEGVLGWMREQDAKVTAGRLLLGYIGRVMEGNMSEEIEDWRDIFLQSYQLMYSIAPGVSLGPHNTLRPSSKAAHTQHIICVIKAHMSAAPIQDLQKGERMLALDYASMSAMVFSTSFVEMSVLARISIIIPHTALLTYPLARSVVMLRVLACISTIIPHTALLTYPLARSVVMSDPH</sequence>